<keyword evidence="2" id="KW-1185">Reference proteome</keyword>
<sequence length="124" mass="13078">MAARFTVYRYEVRRPAPVPDAPSGAGGAGTVETHWTLVPMRAAGYAGSDAPVDAHPLGQEEAELGTPVRYGEVEVPEGTRVVSLDPPILDVPGRGRVALLAVMDVGEGEATRDSPGAEVRFRRA</sequence>
<gene>
    <name evidence="1" type="ORF">GCM10010964_30770</name>
</gene>
<evidence type="ECO:0000313" key="1">
    <source>
        <dbReference type="EMBL" id="GGG40975.1"/>
    </source>
</evidence>
<protein>
    <submittedName>
        <fullName evidence="1">Uncharacterized protein</fullName>
    </submittedName>
</protein>
<dbReference type="AlphaFoldDB" id="A0A8J3EDA4"/>
<accession>A0A8J3EDA4</accession>
<name>A0A8J3EDA4_9PROT</name>
<evidence type="ECO:0000313" key="2">
    <source>
        <dbReference type="Proteomes" id="UP000597507"/>
    </source>
</evidence>
<proteinExistence type="predicted"/>
<dbReference type="RefSeq" id="WP_188901785.1">
    <property type="nucleotide sequence ID" value="NZ_BMKS01000010.1"/>
</dbReference>
<dbReference type="Proteomes" id="UP000597507">
    <property type="component" value="Unassembled WGS sequence"/>
</dbReference>
<comment type="caution">
    <text evidence="1">The sequence shown here is derived from an EMBL/GenBank/DDBJ whole genome shotgun (WGS) entry which is preliminary data.</text>
</comment>
<organism evidence="1 2">
    <name type="scientific">Caldovatus sediminis</name>
    <dbReference type="NCBI Taxonomy" id="2041189"/>
    <lineage>
        <taxon>Bacteria</taxon>
        <taxon>Pseudomonadati</taxon>
        <taxon>Pseudomonadota</taxon>
        <taxon>Alphaproteobacteria</taxon>
        <taxon>Acetobacterales</taxon>
        <taxon>Roseomonadaceae</taxon>
        <taxon>Caldovatus</taxon>
    </lineage>
</organism>
<dbReference type="EMBL" id="BMKS01000010">
    <property type="protein sequence ID" value="GGG40975.1"/>
    <property type="molecule type" value="Genomic_DNA"/>
</dbReference>
<reference evidence="1 2" key="1">
    <citation type="journal article" date="2014" name="Int. J. Syst. Evol. Microbiol.">
        <title>Complete genome sequence of Corynebacterium casei LMG S-19264T (=DSM 44701T), isolated from a smear-ripened cheese.</title>
        <authorList>
            <consortium name="US DOE Joint Genome Institute (JGI-PGF)"/>
            <person name="Walter F."/>
            <person name="Albersmeier A."/>
            <person name="Kalinowski J."/>
            <person name="Ruckert C."/>
        </authorList>
    </citation>
    <scope>NUCLEOTIDE SEQUENCE [LARGE SCALE GENOMIC DNA]</scope>
    <source>
        <strain evidence="1 2">CGMCC 1.16330</strain>
    </source>
</reference>